<dbReference type="Proteomes" id="UP000180088">
    <property type="component" value="Unassembled WGS sequence"/>
</dbReference>
<dbReference type="Gene3D" id="3.40.50.300">
    <property type="entry name" value="P-loop containing nucleotide triphosphate hydrolases"/>
    <property type="match status" value="1"/>
</dbReference>
<gene>
    <name evidence="9" type="ORF">BI347_14750</name>
</gene>
<dbReference type="InterPro" id="IPR003593">
    <property type="entry name" value="AAA+_ATPase"/>
</dbReference>
<dbReference type="SMART" id="SM00382">
    <property type="entry name" value="AAA"/>
    <property type="match status" value="1"/>
</dbReference>
<comment type="caution">
    <text evidence="9">The sequence shown here is derived from an EMBL/GenBank/DDBJ whole genome shotgun (WGS) entry which is preliminary data.</text>
</comment>
<evidence type="ECO:0000313" key="10">
    <source>
        <dbReference type="Proteomes" id="UP000180088"/>
    </source>
</evidence>
<dbReference type="SUPFAM" id="SSF52540">
    <property type="entry name" value="P-loop containing nucleoside triphosphate hydrolases"/>
    <property type="match status" value="1"/>
</dbReference>
<keyword evidence="6" id="KW-1278">Translocase</keyword>
<dbReference type="AlphaFoldDB" id="A0A1S1X597"/>
<evidence type="ECO:0000313" key="9">
    <source>
        <dbReference type="EMBL" id="OHX14625.1"/>
    </source>
</evidence>
<dbReference type="PANTHER" id="PTHR42781">
    <property type="entry name" value="SPERMIDINE/PUTRESCINE IMPORT ATP-BINDING PROTEIN POTA"/>
    <property type="match status" value="1"/>
</dbReference>
<dbReference type="GO" id="GO:0043190">
    <property type="term" value="C:ATP-binding cassette (ABC) transporter complex"/>
    <property type="evidence" value="ECO:0007669"/>
    <property type="project" value="InterPro"/>
</dbReference>
<sequence>MKPVDSLQGLSDHLSIHSLSRRFGGFAALDAVSLSIRRGEFVCLLGPSGCGKTTLLRLIAGLDMPDGGSIHLLGRDITREAPARRDYGIVFQSYALFPNLTVADNIAYGLTPRRDKARHGQRVRELLDIVGLPGAELKYPSQLSGGQQQRVALARALATSPGLLLLDEPLSALDARVRDRLRDELKGLQKRLGVTTLMVTHDQEEALAIADRVVVMNAGRIEQVGTPAEIYRQPASRFVADFVGDANWLPAQRKSSHEASIGNCVLKLQQPLPDGASLTLFLRPEDIIVKARWEPAANVLLARVEDVSFGGAMTRIRLQPEGMPGQTLRAEVCPSMLQRQPLVPGEIVPVELPAALLRAYVREAAC</sequence>
<dbReference type="RefSeq" id="WP_071116189.1">
    <property type="nucleotide sequence ID" value="NZ_MKCS01000001.1"/>
</dbReference>
<dbReference type="PANTHER" id="PTHR42781:SF5">
    <property type="entry name" value="PUTRESCINE TRANSPORT ATP-BINDING PROTEIN POTG"/>
    <property type="match status" value="1"/>
</dbReference>
<dbReference type="InterPro" id="IPR003439">
    <property type="entry name" value="ABC_transporter-like_ATP-bd"/>
</dbReference>
<dbReference type="Pfam" id="PF08402">
    <property type="entry name" value="TOBE_2"/>
    <property type="match status" value="1"/>
</dbReference>
<evidence type="ECO:0000256" key="7">
    <source>
        <dbReference type="ARBA" id="ARBA00023136"/>
    </source>
</evidence>
<dbReference type="OrthoDB" id="5298774at2"/>
<evidence type="ECO:0000256" key="5">
    <source>
        <dbReference type="ARBA" id="ARBA00022840"/>
    </source>
</evidence>
<dbReference type="STRING" id="1903179.BI347_14750"/>
<dbReference type="EMBL" id="MKCS01000001">
    <property type="protein sequence ID" value="OHX14625.1"/>
    <property type="molecule type" value="Genomic_DNA"/>
</dbReference>
<keyword evidence="1" id="KW-0813">Transport</keyword>
<keyword evidence="2" id="KW-1003">Cell membrane</keyword>
<organism evidence="9 10">
    <name type="scientific">Chromobacterium sphagni</name>
    <dbReference type="NCBI Taxonomy" id="1903179"/>
    <lineage>
        <taxon>Bacteria</taxon>
        <taxon>Pseudomonadati</taxon>
        <taxon>Pseudomonadota</taxon>
        <taxon>Betaproteobacteria</taxon>
        <taxon>Neisseriales</taxon>
        <taxon>Chromobacteriaceae</taxon>
        <taxon>Chromobacterium</taxon>
    </lineage>
</organism>
<proteinExistence type="predicted"/>
<dbReference type="InterPro" id="IPR017871">
    <property type="entry name" value="ABC_transporter-like_CS"/>
</dbReference>
<dbReference type="GO" id="GO:0022857">
    <property type="term" value="F:transmembrane transporter activity"/>
    <property type="evidence" value="ECO:0007669"/>
    <property type="project" value="InterPro"/>
</dbReference>
<dbReference type="InterPro" id="IPR013611">
    <property type="entry name" value="Transp-assoc_OB_typ2"/>
</dbReference>
<dbReference type="GO" id="GO:0005524">
    <property type="term" value="F:ATP binding"/>
    <property type="evidence" value="ECO:0007669"/>
    <property type="project" value="UniProtKB-KW"/>
</dbReference>
<dbReference type="InterPro" id="IPR008995">
    <property type="entry name" value="Mo/tungstate-bd_C_term_dom"/>
</dbReference>
<dbReference type="SUPFAM" id="SSF50331">
    <property type="entry name" value="MOP-like"/>
    <property type="match status" value="1"/>
</dbReference>
<dbReference type="InterPro" id="IPR027417">
    <property type="entry name" value="P-loop_NTPase"/>
</dbReference>
<reference evidence="9 10" key="1">
    <citation type="submission" date="2016-09" db="EMBL/GenBank/DDBJ databases">
        <title>Chromobacterium muskegensis sp. nov., an insecticidal bacterium isolated from Sphagnum bogs.</title>
        <authorList>
            <person name="Sparks M.E."/>
            <person name="Blackburn M.B."/>
            <person name="Gundersen-Rindal D.E."/>
            <person name="Mitchell A."/>
            <person name="Farrar R."/>
            <person name="Kuhar D."/>
        </authorList>
    </citation>
    <scope>NUCLEOTIDE SEQUENCE [LARGE SCALE GENOMIC DNA]</scope>
    <source>
        <strain evidence="9 10">37-2</strain>
    </source>
</reference>
<dbReference type="InterPro" id="IPR017666">
    <property type="entry name" value="AminoethylPonate_ABC_PhnT2"/>
</dbReference>
<evidence type="ECO:0000259" key="8">
    <source>
        <dbReference type="PROSITE" id="PS50893"/>
    </source>
</evidence>
<dbReference type="PROSITE" id="PS00211">
    <property type="entry name" value="ABC_TRANSPORTER_1"/>
    <property type="match status" value="1"/>
</dbReference>
<evidence type="ECO:0000256" key="4">
    <source>
        <dbReference type="ARBA" id="ARBA00022741"/>
    </source>
</evidence>
<accession>A0A1S1X597</accession>
<evidence type="ECO:0000256" key="1">
    <source>
        <dbReference type="ARBA" id="ARBA00022448"/>
    </source>
</evidence>
<keyword evidence="3" id="KW-0997">Cell inner membrane</keyword>
<dbReference type="Pfam" id="PF00005">
    <property type="entry name" value="ABC_tran"/>
    <property type="match status" value="1"/>
</dbReference>
<dbReference type="PROSITE" id="PS50893">
    <property type="entry name" value="ABC_TRANSPORTER_2"/>
    <property type="match status" value="1"/>
</dbReference>
<feature type="domain" description="ABC transporter" evidence="8">
    <location>
        <begin position="14"/>
        <end position="243"/>
    </location>
</feature>
<evidence type="ECO:0000256" key="6">
    <source>
        <dbReference type="ARBA" id="ARBA00022967"/>
    </source>
</evidence>
<evidence type="ECO:0000256" key="2">
    <source>
        <dbReference type="ARBA" id="ARBA00022475"/>
    </source>
</evidence>
<dbReference type="NCBIfam" id="TIGR03265">
    <property type="entry name" value="PhnT2"/>
    <property type="match status" value="1"/>
</dbReference>
<keyword evidence="7" id="KW-0472">Membrane</keyword>
<dbReference type="GO" id="GO:0016887">
    <property type="term" value="F:ATP hydrolysis activity"/>
    <property type="evidence" value="ECO:0007669"/>
    <property type="project" value="InterPro"/>
</dbReference>
<dbReference type="FunFam" id="3.40.50.300:FF:000425">
    <property type="entry name" value="Probable ABC transporter, ATP-binding subunit"/>
    <property type="match status" value="1"/>
</dbReference>
<keyword evidence="4" id="KW-0547">Nucleotide-binding</keyword>
<keyword evidence="5" id="KW-0067">ATP-binding</keyword>
<evidence type="ECO:0000256" key="3">
    <source>
        <dbReference type="ARBA" id="ARBA00022519"/>
    </source>
</evidence>
<dbReference type="InterPro" id="IPR050093">
    <property type="entry name" value="ABC_SmlMolc_Importer"/>
</dbReference>
<protein>
    <submittedName>
        <fullName evidence="9">Amino acid ABC transporter substrate-binding protein</fullName>
    </submittedName>
</protein>
<dbReference type="GO" id="GO:0015697">
    <property type="term" value="P:quaternary ammonium group transport"/>
    <property type="evidence" value="ECO:0007669"/>
    <property type="project" value="UniProtKB-ARBA"/>
</dbReference>
<name>A0A1S1X597_9NEIS</name>